<accession>A0ABV2KDK6</accession>
<comment type="caution">
    <text evidence="2">The sequence shown here is derived from an EMBL/GenBank/DDBJ whole genome shotgun (WGS) entry which is preliminary data.</text>
</comment>
<dbReference type="Proteomes" id="UP001549104">
    <property type="component" value="Unassembled WGS sequence"/>
</dbReference>
<gene>
    <name evidence="2" type="ORF">ABIC55_004259</name>
</gene>
<sequence>MILMKKSLGASHGSKSILSDTATGSPVKEIGYNQLLEN</sequence>
<feature type="compositionally biased region" description="Polar residues" evidence="1">
    <location>
        <begin position="13"/>
        <end position="24"/>
    </location>
</feature>
<keyword evidence="3" id="KW-1185">Reference proteome</keyword>
<dbReference type="EMBL" id="JBEPME010000008">
    <property type="protein sequence ID" value="MET3659139.1"/>
    <property type="molecule type" value="Genomic_DNA"/>
</dbReference>
<evidence type="ECO:0000313" key="3">
    <source>
        <dbReference type="Proteomes" id="UP001549104"/>
    </source>
</evidence>
<evidence type="ECO:0000313" key="2">
    <source>
        <dbReference type="EMBL" id="MET3659139.1"/>
    </source>
</evidence>
<organism evidence="2 3">
    <name type="scientific">Sporosarcina psychrophila</name>
    <name type="common">Bacillus psychrophilus</name>
    <dbReference type="NCBI Taxonomy" id="1476"/>
    <lineage>
        <taxon>Bacteria</taxon>
        <taxon>Bacillati</taxon>
        <taxon>Bacillota</taxon>
        <taxon>Bacilli</taxon>
        <taxon>Bacillales</taxon>
        <taxon>Caryophanaceae</taxon>
        <taxon>Sporosarcina</taxon>
    </lineage>
</organism>
<evidence type="ECO:0000256" key="1">
    <source>
        <dbReference type="SAM" id="MobiDB-lite"/>
    </source>
</evidence>
<proteinExistence type="predicted"/>
<protein>
    <submittedName>
        <fullName evidence="2">Uncharacterized protein</fullName>
    </submittedName>
</protein>
<feature type="region of interest" description="Disordered" evidence="1">
    <location>
        <begin position="1"/>
        <end position="25"/>
    </location>
</feature>
<reference evidence="2 3" key="1">
    <citation type="submission" date="2024-06" db="EMBL/GenBank/DDBJ databases">
        <title>Sorghum-associated microbial communities from plants grown in Nebraska, USA.</title>
        <authorList>
            <person name="Schachtman D."/>
        </authorList>
    </citation>
    <scope>NUCLEOTIDE SEQUENCE [LARGE SCALE GENOMIC DNA]</scope>
    <source>
        <strain evidence="2 3">1288</strain>
    </source>
</reference>
<name>A0ABV2KDK6_SPOPS</name>